<dbReference type="Gramene" id="Pp3c17_5220V3.1">
    <property type="protein sequence ID" value="Pp3c17_5220V3.1"/>
    <property type="gene ID" value="Pp3c17_5220"/>
</dbReference>
<organism evidence="1">
    <name type="scientific">Physcomitrium patens</name>
    <name type="common">Spreading-leaved earth moss</name>
    <name type="synonym">Physcomitrella patens</name>
    <dbReference type="NCBI Taxonomy" id="3218"/>
    <lineage>
        <taxon>Eukaryota</taxon>
        <taxon>Viridiplantae</taxon>
        <taxon>Streptophyta</taxon>
        <taxon>Embryophyta</taxon>
        <taxon>Bryophyta</taxon>
        <taxon>Bryophytina</taxon>
        <taxon>Bryopsida</taxon>
        <taxon>Funariidae</taxon>
        <taxon>Funariales</taxon>
        <taxon>Funariaceae</taxon>
        <taxon>Physcomitrium</taxon>
    </lineage>
</organism>
<dbReference type="EMBL" id="ABEU02000017">
    <property type="protein sequence ID" value="PNR35818.1"/>
    <property type="molecule type" value="Genomic_DNA"/>
</dbReference>
<reference evidence="2" key="3">
    <citation type="submission" date="2020-12" db="UniProtKB">
        <authorList>
            <consortium name="EnsemblPlants"/>
        </authorList>
    </citation>
    <scope>IDENTIFICATION</scope>
</reference>
<protein>
    <submittedName>
        <fullName evidence="1 2">Uncharacterized protein</fullName>
    </submittedName>
</protein>
<dbReference type="AlphaFoldDB" id="A0A2K1J2R1"/>
<reference evidence="1 3" key="1">
    <citation type="journal article" date="2008" name="Science">
        <title>The Physcomitrella genome reveals evolutionary insights into the conquest of land by plants.</title>
        <authorList>
            <person name="Rensing S."/>
            <person name="Lang D."/>
            <person name="Zimmer A."/>
            <person name="Terry A."/>
            <person name="Salamov A."/>
            <person name="Shapiro H."/>
            <person name="Nishiyama T."/>
            <person name="Perroud P.-F."/>
            <person name="Lindquist E."/>
            <person name="Kamisugi Y."/>
            <person name="Tanahashi T."/>
            <person name="Sakakibara K."/>
            <person name="Fujita T."/>
            <person name="Oishi K."/>
            <person name="Shin-I T."/>
            <person name="Kuroki Y."/>
            <person name="Toyoda A."/>
            <person name="Suzuki Y."/>
            <person name="Hashimoto A."/>
            <person name="Yamaguchi K."/>
            <person name="Sugano A."/>
            <person name="Kohara Y."/>
            <person name="Fujiyama A."/>
            <person name="Anterola A."/>
            <person name="Aoki S."/>
            <person name="Ashton N."/>
            <person name="Barbazuk W.B."/>
            <person name="Barker E."/>
            <person name="Bennetzen J."/>
            <person name="Bezanilla M."/>
            <person name="Blankenship R."/>
            <person name="Cho S.H."/>
            <person name="Dutcher S."/>
            <person name="Estelle M."/>
            <person name="Fawcett J.A."/>
            <person name="Gundlach H."/>
            <person name="Hanada K."/>
            <person name="Heyl A."/>
            <person name="Hicks K.A."/>
            <person name="Hugh J."/>
            <person name="Lohr M."/>
            <person name="Mayer K."/>
            <person name="Melkozernov A."/>
            <person name="Murata T."/>
            <person name="Nelson D."/>
            <person name="Pils B."/>
            <person name="Prigge M."/>
            <person name="Reiss B."/>
            <person name="Renner T."/>
            <person name="Rombauts S."/>
            <person name="Rushton P."/>
            <person name="Sanderfoot A."/>
            <person name="Schween G."/>
            <person name="Shiu S.-H."/>
            <person name="Stueber K."/>
            <person name="Theodoulou F.L."/>
            <person name="Tu H."/>
            <person name="Van de Peer Y."/>
            <person name="Verrier P.J."/>
            <person name="Waters E."/>
            <person name="Wood A."/>
            <person name="Yang L."/>
            <person name="Cove D."/>
            <person name="Cuming A."/>
            <person name="Hasebe M."/>
            <person name="Lucas S."/>
            <person name="Mishler D.B."/>
            <person name="Reski R."/>
            <person name="Grigoriev I."/>
            <person name="Quatrano R.S."/>
            <person name="Boore J.L."/>
        </authorList>
    </citation>
    <scope>NUCLEOTIDE SEQUENCE [LARGE SCALE GENOMIC DNA]</scope>
    <source>
        <strain evidence="2 3">cv. Gransden 2004</strain>
    </source>
</reference>
<accession>A0A2K1J2R1</accession>
<dbReference type="EnsemblPlants" id="Pp3c17_5220V3.3">
    <property type="protein sequence ID" value="Pp3c17_5220V3.3"/>
    <property type="gene ID" value="Pp3c17_5220"/>
</dbReference>
<dbReference type="Proteomes" id="UP000006727">
    <property type="component" value="Chromosome 17"/>
</dbReference>
<dbReference type="EnsemblPlants" id="Pp3c17_5220V3.1">
    <property type="protein sequence ID" value="Pp3c17_5220V3.1"/>
    <property type="gene ID" value="Pp3c17_5220"/>
</dbReference>
<keyword evidence="3" id="KW-1185">Reference proteome</keyword>
<dbReference type="EnsemblPlants" id="Pp3c17_5220V3.2">
    <property type="protein sequence ID" value="Pp3c17_5220V3.2"/>
    <property type="gene ID" value="Pp3c17_5220"/>
</dbReference>
<gene>
    <name evidence="1" type="ORF">PHYPA_021668</name>
</gene>
<evidence type="ECO:0000313" key="1">
    <source>
        <dbReference type="EMBL" id="PNR35818.1"/>
    </source>
</evidence>
<reference evidence="1 3" key="2">
    <citation type="journal article" date="2018" name="Plant J.">
        <title>The Physcomitrella patens chromosome-scale assembly reveals moss genome structure and evolution.</title>
        <authorList>
            <person name="Lang D."/>
            <person name="Ullrich K.K."/>
            <person name="Murat F."/>
            <person name="Fuchs J."/>
            <person name="Jenkins J."/>
            <person name="Haas F.B."/>
            <person name="Piednoel M."/>
            <person name="Gundlach H."/>
            <person name="Van Bel M."/>
            <person name="Meyberg R."/>
            <person name="Vives C."/>
            <person name="Morata J."/>
            <person name="Symeonidi A."/>
            <person name="Hiss M."/>
            <person name="Muchero W."/>
            <person name="Kamisugi Y."/>
            <person name="Saleh O."/>
            <person name="Blanc G."/>
            <person name="Decker E.L."/>
            <person name="van Gessel N."/>
            <person name="Grimwood J."/>
            <person name="Hayes R.D."/>
            <person name="Graham S.W."/>
            <person name="Gunter L.E."/>
            <person name="McDaniel S.F."/>
            <person name="Hoernstein S.N.W."/>
            <person name="Larsson A."/>
            <person name="Li F.W."/>
            <person name="Perroud P.F."/>
            <person name="Phillips J."/>
            <person name="Ranjan P."/>
            <person name="Rokshar D.S."/>
            <person name="Rothfels C.J."/>
            <person name="Schneider L."/>
            <person name="Shu S."/>
            <person name="Stevenson D.W."/>
            <person name="Thummler F."/>
            <person name="Tillich M."/>
            <person name="Villarreal Aguilar J.C."/>
            <person name="Widiez T."/>
            <person name="Wong G.K."/>
            <person name="Wymore A."/>
            <person name="Zhang Y."/>
            <person name="Zimmer A.D."/>
            <person name="Quatrano R.S."/>
            <person name="Mayer K.F.X."/>
            <person name="Goodstein D."/>
            <person name="Casacuberta J.M."/>
            <person name="Vandepoele K."/>
            <person name="Reski R."/>
            <person name="Cuming A.C."/>
            <person name="Tuskan G.A."/>
            <person name="Maumus F."/>
            <person name="Salse J."/>
            <person name="Schmutz J."/>
            <person name="Rensing S.A."/>
        </authorList>
    </citation>
    <scope>NUCLEOTIDE SEQUENCE [LARGE SCALE GENOMIC DNA]</scope>
    <source>
        <strain evidence="2 3">cv. Gransden 2004</strain>
    </source>
</reference>
<dbReference type="Gramene" id="Pp3c17_5220V3.3">
    <property type="protein sequence ID" value="Pp3c17_5220V3.3"/>
    <property type="gene ID" value="Pp3c17_5220"/>
</dbReference>
<dbReference type="InParanoid" id="A0A2K1J2R1"/>
<evidence type="ECO:0000313" key="2">
    <source>
        <dbReference type="EnsemblPlants" id="Pp3c17_5220V3.1"/>
    </source>
</evidence>
<dbReference type="Gramene" id="Pp3c17_5220V3.2">
    <property type="protein sequence ID" value="Pp3c17_5220V3.2"/>
    <property type="gene ID" value="Pp3c17_5220"/>
</dbReference>
<name>A0A2K1J2R1_PHYPA</name>
<proteinExistence type="predicted"/>
<evidence type="ECO:0000313" key="3">
    <source>
        <dbReference type="Proteomes" id="UP000006727"/>
    </source>
</evidence>
<sequence>MLITPDLWFYATSRSPNRFELSWKSSSLPEINFVKISISWVKNHEGNWLSSEGGDEVPPSESVSESIKWRRRTGDCCCASVPRTLACVACSLQHWIQ</sequence>